<gene>
    <name evidence="1" type="ORF">ASPSYDRAFT_283018</name>
</gene>
<dbReference type="Proteomes" id="UP000184356">
    <property type="component" value="Unassembled WGS sequence"/>
</dbReference>
<dbReference type="RefSeq" id="XP_040707821.1">
    <property type="nucleotide sequence ID" value="XM_040844499.1"/>
</dbReference>
<proteinExistence type="predicted"/>
<dbReference type="EMBL" id="KV878582">
    <property type="protein sequence ID" value="OJJ64015.1"/>
    <property type="molecule type" value="Genomic_DNA"/>
</dbReference>
<name>A0A1L9TX86_9EURO</name>
<evidence type="ECO:0000313" key="2">
    <source>
        <dbReference type="Proteomes" id="UP000184356"/>
    </source>
</evidence>
<dbReference type="AlphaFoldDB" id="A0A1L9TX86"/>
<accession>A0A1L9TX86</accession>
<dbReference type="VEuPathDB" id="FungiDB:ASPSYDRAFT_283018"/>
<dbReference type="GeneID" id="63760572"/>
<organism evidence="1 2">
    <name type="scientific">Aspergillus sydowii CBS 593.65</name>
    <dbReference type="NCBI Taxonomy" id="1036612"/>
    <lineage>
        <taxon>Eukaryota</taxon>
        <taxon>Fungi</taxon>
        <taxon>Dikarya</taxon>
        <taxon>Ascomycota</taxon>
        <taxon>Pezizomycotina</taxon>
        <taxon>Eurotiomycetes</taxon>
        <taxon>Eurotiomycetidae</taxon>
        <taxon>Eurotiales</taxon>
        <taxon>Aspergillaceae</taxon>
        <taxon>Aspergillus</taxon>
        <taxon>Aspergillus subgen. Nidulantes</taxon>
    </lineage>
</organism>
<sequence>MTRRAQKQEERHYRSCHTFNEVSLLQSAHIKRRISSCLYNKCPPVFLLHSAVSFTTSVLGTYITVGIDSSCAYSVRVGKARSRRR</sequence>
<protein>
    <submittedName>
        <fullName evidence="1">Uncharacterized protein</fullName>
    </submittedName>
</protein>
<evidence type="ECO:0000313" key="1">
    <source>
        <dbReference type="EMBL" id="OJJ64015.1"/>
    </source>
</evidence>
<reference evidence="2" key="1">
    <citation type="journal article" date="2017" name="Genome Biol.">
        <title>Comparative genomics reveals high biological diversity and specific adaptations in the industrially and medically important fungal genus Aspergillus.</title>
        <authorList>
            <person name="de Vries R.P."/>
            <person name="Riley R."/>
            <person name="Wiebenga A."/>
            <person name="Aguilar-Osorio G."/>
            <person name="Amillis S."/>
            <person name="Uchima C.A."/>
            <person name="Anderluh G."/>
            <person name="Asadollahi M."/>
            <person name="Askin M."/>
            <person name="Barry K."/>
            <person name="Battaglia E."/>
            <person name="Bayram O."/>
            <person name="Benocci T."/>
            <person name="Braus-Stromeyer S.A."/>
            <person name="Caldana C."/>
            <person name="Canovas D."/>
            <person name="Cerqueira G.C."/>
            <person name="Chen F."/>
            <person name="Chen W."/>
            <person name="Choi C."/>
            <person name="Clum A."/>
            <person name="Dos Santos R.A."/>
            <person name="Damasio A.R."/>
            <person name="Diallinas G."/>
            <person name="Emri T."/>
            <person name="Fekete E."/>
            <person name="Flipphi M."/>
            <person name="Freyberg S."/>
            <person name="Gallo A."/>
            <person name="Gournas C."/>
            <person name="Habgood R."/>
            <person name="Hainaut M."/>
            <person name="Harispe M.L."/>
            <person name="Henrissat B."/>
            <person name="Hilden K.S."/>
            <person name="Hope R."/>
            <person name="Hossain A."/>
            <person name="Karabika E."/>
            <person name="Karaffa L."/>
            <person name="Karanyi Z."/>
            <person name="Krasevec N."/>
            <person name="Kuo A."/>
            <person name="Kusch H."/>
            <person name="LaButti K."/>
            <person name="Lagendijk E.L."/>
            <person name="Lapidus A."/>
            <person name="Levasseur A."/>
            <person name="Lindquist E."/>
            <person name="Lipzen A."/>
            <person name="Logrieco A.F."/>
            <person name="MacCabe A."/>
            <person name="Maekelae M.R."/>
            <person name="Malavazi I."/>
            <person name="Melin P."/>
            <person name="Meyer V."/>
            <person name="Mielnichuk N."/>
            <person name="Miskei M."/>
            <person name="Molnar A.P."/>
            <person name="Mule G."/>
            <person name="Ngan C.Y."/>
            <person name="Orejas M."/>
            <person name="Orosz E."/>
            <person name="Ouedraogo J.P."/>
            <person name="Overkamp K.M."/>
            <person name="Park H.-S."/>
            <person name="Perrone G."/>
            <person name="Piumi F."/>
            <person name="Punt P.J."/>
            <person name="Ram A.F."/>
            <person name="Ramon A."/>
            <person name="Rauscher S."/>
            <person name="Record E."/>
            <person name="Riano-Pachon D.M."/>
            <person name="Robert V."/>
            <person name="Roehrig J."/>
            <person name="Ruller R."/>
            <person name="Salamov A."/>
            <person name="Salih N.S."/>
            <person name="Samson R.A."/>
            <person name="Sandor E."/>
            <person name="Sanguinetti M."/>
            <person name="Schuetze T."/>
            <person name="Sepcic K."/>
            <person name="Shelest E."/>
            <person name="Sherlock G."/>
            <person name="Sophianopoulou V."/>
            <person name="Squina F.M."/>
            <person name="Sun H."/>
            <person name="Susca A."/>
            <person name="Todd R.B."/>
            <person name="Tsang A."/>
            <person name="Unkles S.E."/>
            <person name="van de Wiele N."/>
            <person name="van Rossen-Uffink D."/>
            <person name="Oliveira J.V."/>
            <person name="Vesth T.C."/>
            <person name="Visser J."/>
            <person name="Yu J.-H."/>
            <person name="Zhou M."/>
            <person name="Andersen M.R."/>
            <person name="Archer D.B."/>
            <person name="Baker S.E."/>
            <person name="Benoit I."/>
            <person name="Brakhage A.A."/>
            <person name="Braus G.H."/>
            <person name="Fischer R."/>
            <person name="Frisvad J.C."/>
            <person name="Goldman G.H."/>
            <person name="Houbraken J."/>
            <person name="Oakley B."/>
            <person name="Pocsi I."/>
            <person name="Scazzocchio C."/>
            <person name="Seiboth B."/>
            <person name="vanKuyk P.A."/>
            <person name="Wortman J."/>
            <person name="Dyer P.S."/>
            <person name="Grigoriev I.V."/>
        </authorList>
    </citation>
    <scope>NUCLEOTIDE SEQUENCE [LARGE SCALE GENOMIC DNA]</scope>
    <source>
        <strain evidence="2">CBS 593.65</strain>
    </source>
</reference>
<keyword evidence="2" id="KW-1185">Reference proteome</keyword>